<gene>
    <name evidence="1" type="ORF">SSLN_LOCUS17260</name>
</gene>
<dbReference type="WBParaSite" id="SSLN_0001791501-mRNA-1">
    <property type="protein sequence ID" value="SSLN_0001791501-mRNA-1"/>
    <property type="gene ID" value="SSLN_0001791501"/>
</dbReference>
<reference evidence="3" key="1">
    <citation type="submission" date="2016-06" db="UniProtKB">
        <authorList>
            <consortium name="WormBaseParasite"/>
        </authorList>
    </citation>
    <scope>IDENTIFICATION</scope>
</reference>
<organism evidence="3">
    <name type="scientific">Schistocephalus solidus</name>
    <name type="common">Tapeworm</name>
    <dbReference type="NCBI Taxonomy" id="70667"/>
    <lineage>
        <taxon>Eukaryota</taxon>
        <taxon>Metazoa</taxon>
        <taxon>Spiralia</taxon>
        <taxon>Lophotrochozoa</taxon>
        <taxon>Platyhelminthes</taxon>
        <taxon>Cestoda</taxon>
        <taxon>Eucestoda</taxon>
        <taxon>Diphyllobothriidea</taxon>
        <taxon>Diphyllobothriidae</taxon>
        <taxon>Schistocephalus</taxon>
    </lineage>
</organism>
<reference evidence="1 2" key="2">
    <citation type="submission" date="2018-11" db="EMBL/GenBank/DDBJ databases">
        <authorList>
            <consortium name="Pathogen Informatics"/>
        </authorList>
    </citation>
    <scope>NUCLEOTIDE SEQUENCE [LARGE SCALE GENOMIC DNA]</scope>
    <source>
        <strain evidence="1 2">NST_G2</strain>
    </source>
</reference>
<evidence type="ECO:0000313" key="3">
    <source>
        <dbReference type="WBParaSite" id="SSLN_0001791501-mRNA-1"/>
    </source>
</evidence>
<protein>
    <submittedName>
        <fullName evidence="1 3">Uncharacterized protein</fullName>
    </submittedName>
</protein>
<sequence length="202" mass="22569">MWLLEVGFFPAATPRVTVTTGGLNQVRVSGVVCASMPAINALLVEKNQLHKAYIDRPTAANKTTFYRSRFLVQKGLRQMQDAWMTRKAEEIQGYTDRNEWKYFFAATKAVYGPPVKGKAPLLSADGRTLFTEKTQILTRWAEHFQSVLSQPSTISDAAIDRLPEVEINANLDLPPSLQKTLRAQFAPPILFCICHSLLFGPA</sequence>
<evidence type="ECO:0000313" key="1">
    <source>
        <dbReference type="EMBL" id="VDM03646.1"/>
    </source>
</evidence>
<dbReference type="OrthoDB" id="6144240at2759"/>
<evidence type="ECO:0000313" key="2">
    <source>
        <dbReference type="Proteomes" id="UP000275846"/>
    </source>
</evidence>
<accession>A0A183TLB2</accession>
<name>A0A183TLB2_SCHSO</name>
<dbReference type="AlphaFoldDB" id="A0A183TLB2"/>
<keyword evidence="2" id="KW-1185">Reference proteome</keyword>
<proteinExistence type="predicted"/>
<dbReference type="Proteomes" id="UP000275846">
    <property type="component" value="Unassembled WGS sequence"/>
</dbReference>
<dbReference type="EMBL" id="UYSU01042217">
    <property type="protein sequence ID" value="VDM03646.1"/>
    <property type="molecule type" value="Genomic_DNA"/>
</dbReference>